<dbReference type="SMART" id="SM00228">
    <property type="entry name" value="PDZ"/>
    <property type="match status" value="2"/>
</dbReference>
<dbReference type="InterPro" id="IPR001478">
    <property type="entry name" value="PDZ"/>
</dbReference>
<dbReference type="RefSeq" id="WP_317705886.1">
    <property type="nucleotide sequence ID" value="NZ_AP024714.1"/>
</dbReference>
<feature type="transmembrane region" description="Helical" evidence="11">
    <location>
        <begin position="98"/>
        <end position="119"/>
    </location>
</feature>
<dbReference type="KEGG" id="mcau:MIT9_P0519"/>
<keyword evidence="4 13" id="KW-0645">Protease</keyword>
<keyword evidence="6 11" id="KW-0378">Hydrolase</keyword>
<keyword evidence="9 11" id="KW-0482">Metalloprotease</keyword>
<keyword evidence="7 11" id="KW-0862">Zinc</keyword>
<dbReference type="PANTHER" id="PTHR42837">
    <property type="entry name" value="REGULATOR OF SIGMA-E PROTEASE RSEP"/>
    <property type="match status" value="1"/>
</dbReference>
<evidence type="ECO:0000256" key="8">
    <source>
        <dbReference type="ARBA" id="ARBA00022989"/>
    </source>
</evidence>
<dbReference type="InterPro" id="IPR041489">
    <property type="entry name" value="PDZ_6"/>
</dbReference>
<dbReference type="Proteomes" id="UP001321825">
    <property type="component" value="Chromosome"/>
</dbReference>
<evidence type="ECO:0000313" key="14">
    <source>
        <dbReference type="Proteomes" id="UP001321825"/>
    </source>
</evidence>
<dbReference type="CDD" id="cd06163">
    <property type="entry name" value="S2P-M50_PDZ_RseP-like"/>
    <property type="match status" value="2"/>
</dbReference>
<comment type="subcellular location">
    <subcellularLocation>
        <location evidence="2">Membrane</location>
        <topology evidence="2">Multi-pass membrane protein</topology>
    </subcellularLocation>
</comment>
<evidence type="ECO:0000256" key="11">
    <source>
        <dbReference type="RuleBase" id="RU362031"/>
    </source>
</evidence>
<feature type="transmembrane region" description="Helical" evidence="11">
    <location>
        <begin position="383"/>
        <end position="412"/>
    </location>
</feature>
<evidence type="ECO:0000256" key="9">
    <source>
        <dbReference type="ARBA" id="ARBA00023049"/>
    </source>
</evidence>
<evidence type="ECO:0000256" key="6">
    <source>
        <dbReference type="ARBA" id="ARBA00022801"/>
    </source>
</evidence>
<reference evidence="14" key="1">
    <citation type="journal article" date="2024" name="Int. J. Syst. Evol. Microbiol.">
        <title>Methylomarinovum tepidoasis sp. nov., a moderately thermophilic methanotroph of the family Methylothermaceae isolated from a deep-sea hydrothermal field.</title>
        <authorList>
            <person name="Hirayama H."/>
            <person name="Takaki Y."/>
            <person name="Abe M."/>
            <person name="Miyazaki M."/>
            <person name="Uematsu K."/>
            <person name="Matsui Y."/>
            <person name="Takai K."/>
        </authorList>
    </citation>
    <scope>NUCLEOTIDE SEQUENCE [LARGE SCALE GENOMIC DNA]</scope>
    <source>
        <strain evidence="14">IT-9</strain>
    </source>
</reference>
<feature type="transmembrane region" description="Helical" evidence="11">
    <location>
        <begin position="6"/>
        <end position="28"/>
    </location>
</feature>
<dbReference type="SUPFAM" id="SSF50156">
    <property type="entry name" value="PDZ domain-like"/>
    <property type="match status" value="2"/>
</dbReference>
<dbReference type="PROSITE" id="PS50106">
    <property type="entry name" value="PDZ"/>
    <property type="match status" value="1"/>
</dbReference>
<evidence type="ECO:0000256" key="10">
    <source>
        <dbReference type="ARBA" id="ARBA00023136"/>
    </source>
</evidence>
<accession>A0AAU9CH83</accession>
<dbReference type="InterPro" id="IPR004387">
    <property type="entry name" value="Pept_M50_Zn"/>
</dbReference>
<dbReference type="PANTHER" id="PTHR42837:SF2">
    <property type="entry name" value="MEMBRANE METALLOPROTEASE ARASP2, CHLOROPLASTIC-RELATED"/>
    <property type="match status" value="1"/>
</dbReference>
<dbReference type="InterPro" id="IPR008915">
    <property type="entry name" value="Peptidase_M50"/>
</dbReference>
<dbReference type="Pfam" id="PF17820">
    <property type="entry name" value="PDZ_6"/>
    <property type="match status" value="1"/>
</dbReference>
<feature type="domain" description="PDZ" evidence="12">
    <location>
        <begin position="224"/>
        <end position="290"/>
    </location>
</feature>
<keyword evidence="8 11" id="KW-1133">Transmembrane helix</keyword>
<gene>
    <name evidence="13" type="ORF">MIT9_P0519</name>
</gene>
<keyword evidence="10 11" id="KW-0472">Membrane</keyword>
<evidence type="ECO:0000313" key="13">
    <source>
        <dbReference type="EMBL" id="BCX80941.1"/>
    </source>
</evidence>
<dbReference type="GO" id="GO:0046872">
    <property type="term" value="F:metal ion binding"/>
    <property type="evidence" value="ECO:0007669"/>
    <property type="project" value="UniProtKB-KW"/>
</dbReference>
<dbReference type="AlphaFoldDB" id="A0AAU9CH83"/>
<comment type="similarity">
    <text evidence="3 11">Belongs to the peptidase M50B family.</text>
</comment>
<evidence type="ECO:0000256" key="2">
    <source>
        <dbReference type="ARBA" id="ARBA00004141"/>
    </source>
</evidence>
<evidence type="ECO:0000256" key="5">
    <source>
        <dbReference type="ARBA" id="ARBA00022692"/>
    </source>
</evidence>
<organism evidence="13 14">
    <name type="scientific">Methylomarinovum caldicuralii</name>
    <dbReference type="NCBI Taxonomy" id="438856"/>
    <lineage>
        <taxon>Bacteria</taxon>
        <taxon>Pseudomonadati</taxon>
        <taxon>Pseudomonadota</taxon>
        <taxon>Gammaproteobacteria</taxon>
        <taxon>Methylococcales</taxon>
        <taxon>Methylothermaceae</taxon>
        <taxon>Methylomarinovum</taxon>
    </lineage>
</organism>
<name>A0AAU9CH83_9GAMM</name>
<feature type="transmembrane region" description="Helical" evidence="11">
    <location>
        <begin position="424"/>
        <end position="446"/>
    </location>
</feature>
<dbReference type="EMBL" id="AP024714">
    <property type="protein sequence ID" value="BCX80941.1"/>
    <property type="molecule type" value="Genomic_DNA"/>
</dbReference>
<keyword evidence="5 11" id="KW-0812">Transmembrane</keyword>
<keyword evidence="14" id="KW-1185">Reference proteome</keyword>
<dbReference type="EC" id="3.4.24.-" evidence="11"/>
<evidence type="ECO:0000256" key="3">
    <source>
        <dbReference type="ARBA" id="ARBA00007931"/>
    </source>
</evidence>
<dbReference type="GO" id="GO:0016020">
    <property type="term" value="C:membrane"/>
    <property type="evidence" value="ECO:0007669"/>
    <property type="project" value="UniProtKB-SubCell"/>
</dbReference>
<comment type="cofactor">
    <cofactor evidence="1 11">
        <name>Zn(2+)</name>
        <dbReference type="ChEBI" id="CHEBI:29105"/>
    </cofactor>
</comment>
<dbReference type="CDD" id="cd23081">
    <property type="entry name" value="cpPDZ_EcRseP-like"/>
    <property type="match status" value="1"/>
</dbReference>
<evidence type="ECO:0000259" key="12">
    <source>
        <dbReference type="PROSITE" id="PS50106"/>
    </source>
</evidence>
<evidence type="ECO:0000256" key="4">
    <source>
        <dbReference type="ARBA" id="ARBA00022670"/>
    </source>
</evidence>
<dbReference type="GO" id="GO:0004222">
    <property type="term" value="F:metalloendopeptidase activity"/>
    <property type="evidence" value="ECO:0007669"/>
    <property type="project" value="InterPro"/>
</dbReference>
<proteinExistence type="inferred from homology"/>
<dbReference type="NCBIfam" id="TIGR00054">
    <property type="entry name" value="RIP metalloprotease RseP"/>
    <property type="match status" value="1"/>
</dbReference>
<evidence type="ECO:0000256" key="1">
    <source>
        <dbReference type="ARBA" id="ARBA00001947"/>
    </source>
</evidence>
<dbReference type="InterPro" id="IPR036034">
    <property type="entry name" value="PDZ_sf"/>
</dbReference>
<protein>
    <recommendedName>
        <fullName evidence="11">Zinc metalloprotease</fullName>
        <ecNumber evidence="11">3.4.24.-</ecNumber>
    </recommendedName>
</protein>
<sequence length="453" mass="49200">MDIAHNIFFFIVAIGVLITFHEFGHFWVARRMGVKVIRFAVGFGPPLWRWQRAPEDTEFVICALPLGGYVKMVDEREGEVKPEDLPRAFNRQPLAKRVAIVAAGPLFNLLLAVILYWVVLVTGETGLKPVVGEVPPDTLAAAAGFEPGDEIIAVEGERTPTWSLVISKLTAEMLEKRRLRIEVRRPGGDREIRILEIPEALAQNPNELGGKLGLTPWQPPIPPVIATVQPGSPADQAGLQPGGRIVAVDGRPIDDWRELVKIVRDSPGKPLTLTLERAGLEAEVTVIPESVPGADGKPRGRIGAGVRIPAEAFERLKVSYRLGPLEAIPAAVGKTFEYAWLTLKMIGKMLVGQASVKNLSGPISIAQYAGQSAALGMDAFLKFIAIVSISLGVLNLLPIPVLDGGHLLFYLIEAVRGRPLSDEAMALAQQIGMAILLALMTLAIFLDIQRLFH</sequence>
<dbReference type="GO" id="GO:0006508">
    <property type="term" value="P:proteolysis"/>
    <property type="evidence" value="ECO:0007669"/>
    <property type="project" value="UniProtKB-KW"/>
</dbReference>
<keyword evidence="11" id="KW-0479">Metal-binding</keyword>
<dbReference type="Pfam" id="PF02163">
    <property type="entry name" value="Peptidase_M50"/>
    <property type="match status" value="1"/>
</dbReference>
<dbReference type="Gene3D" id="2.30.42.10">
    <property type="match status" value="2"/>
</dbReference>
<evidence type="ECO:0000256" key="7">
    <source>
        <dbReference type="ARBA" id="ARBA00022833"/>
    </source>
</evidence>